<feature type="chain" id="PRO_5004655624" evidence="1">
    <location>
        <begin position="30"/>
        <end position="212"/>
    </location>
</feature>
<name>U4TNH6_9LACO</name>
<keyword evidence="1" id="KW-0732">Signal</keyword>
<organism evidence="2 3">
    <name type="scientific">Schleiferilactobacillus shenzhenensis LY-73</name>
    <dbReference type="NCBI Taxonomy" id="1231336"/>
    <lineage>
        <taxon>Bacteria</taxon>
        <taxon>Bacillati</taxon>
        <taxon>Bacillota</taxon>
        <taxon>Bacilli</taxon>
        <taxon>Lactobacillales</taxon>
        <taxon>Lactobacillaceae</taxon>
        <taxon>Schleiferilactobacillus</taxon>
    </lineage>
</organism>
<evidence type="ECO:0000256" key="1">
    <source>
        <dbReference type="SAM" id="SignalP"/>
    </source>
</evidence>
<evidence type="ECO:0000313" key="3">
    <source>
        <dbReference type="Proteomes" id="UP000030647"/>
    </source>
</evidence>
<dbReference type="STRING" id="1231336.L248_3142"/>
<dbReference type="AlphaFoldDB" id="U4TNH6"/>
<evidence type="ECO:0000313" key="2">
    <source>
        <dbReference type="EMBL" id="ERL64980.1"/>
    </source>
</evidence>
<sequence length="212" mass="22670">MKHFNHWRITAVGALLLAGVCLSAGQASAADDAPLTKAAAAPIEAVAQSAMTQRQVIHYLAKQEGISLAQAKSKLLPSVSVKARPKKAAASYAVVRVALMNASPARSPQHYDAGTVYFYCTTSESGLFRGIKMINYTSYSAGRLNFVGQLNYMLIDPNIIHLTLNGAIQRPAAVTVSHPQRISLGQAAAITIGMARTTAFVDNLFVDTNYTF</sequence>
<gene>
    <name evidence="2" type="ORF">L248_3142</name>
</gene>
<accession>U4TNH6</accession>
<dbReference type="eggNOG" id="ENOG50336Q5">
    <property type="taxonomic scope" value="Bacteria"/>
</dbReference>
<proteinExistence type="predicted"/>
<dbReference type="OrthoDB" id="2680625at2"/>
<dbReference type="RefSeq" id="WP_022529727.1">
    <property type="nucleotide sequence ID" value="NZ_KI271590.1"/>
</dbReference>
<dbReference type="Proteomes" id="UP000030647">
    <property type="component" value="Unassembled WGS sequence"/>
</dbReference>
<protein>
    <submittedName>
        <fullName evidence="2">Uncharacterized protein</fullName>
    </submittedName>
</protein>
<dbReference type="EMBL" id="KI271590">
    <property type="protein sequence ID" value="ERL64980.1"/>
    <property type="molecule type" value="Genomic_DNA"/>
</dbReference>
<dbReference type="HOGENOM" id="CLU_1298481_0_0_9"/>
<reference evidence="3" key="1">
    <citation type="journal article" date="2013" name="Genome Announc.">
        <title>Whole-Genome Sequencing of Lactobacillus shenzhenensis Strain LY-73T.</title>
        <authorList>
            <person name="Lin Z."/>
            <person name="Liu Z."/>
            <person name="Yang R."/>
            <person name="Zou Y."/>
            <person name="Wan D."/>
            <person name="Chen J."/>
            <person name="Guo M."/>
            <person name="Zhao J."/>
            <person name="Fang C."/>
            <person name="Yang R."/>
            <person name="Liu F."/>
        </authorList>
    </citation>
    <scope>NUCLEOTIDE SEQUENCE [LARGE SCALE GENOMIC DNA]</scope>
    <source>
        <strain evidence="3">LY-73</strain>
    </source>
</reference>
<feature type="signal peptide" evidence="1">
    <location>
        <begin position="1"/>
        <end position="29"/>
    </location>
</feature>
<keyword evidence="3" id="KW-1185">Reference proteome</keyword>